<dbReference type="PANTHER" id="PTHR24321:SF8">
    <property type="entry name" value="ESTRADIOL 17-BETA-DEHYDROGENASE 8-RELATED"/>
    <property type="match status" value="1"/>
</dbReference>
<sequence>MFDVDEKRLENVRRSLDEAGYKAGSHHCDVRNAESVSNAIEDTIQRYQKIDVLVNVADVYPFHPLVGFPLDAYRRTISVNLDGSFYLTREVLPHMQKAGYGRIIHTASSTFGSPEPGLSSYVTSKGGVIGLPRAAAVEAGAGVTVNVVVPGLTETPGVLSHEGSSALFEHILSKQTVKRRGHPLDAAHTFSFIASPEAAFF</sequence>
<evidence type="ECO:0008006" key="6">
    <source>
        <dbReference type="Google" id="ProtNLM"/>
    </source>
</evidence>
<dbReference type="PRINTS" id="PR00081">
    <property type="entry name" value="GDHRDH"/>
</dbReference>
<dbReference type="Gene3D" id="3.40.50.720">
    <property type="entry name" value="NAD(P)-binding Rossmann-like Domain"/>
    <property type="match status" value="1"/>
</dbReference>
<dbReference type="Pfam" id="PF13561">
    <property type="entry name" value="adh_short_C2"/>
    <property type="match status" value="1"/>
</dbReference>
<dbReference type="Proteomes" id="UP000078343">
    <property type="component" value="Unassembled WGS sequence"/>
</dbReference>
<keyword evidence="5" id="KW-1185">Reference proteome</keyword>
<dbReference type="AlphaFoldDB" id="A0A178Z8W9"/>
<comment type="caution">
    <text evidence="4">The sequence shown here is derived from an EMBL/GenBank/DDBJ whole genome shotgun (WGS) entry which is preliminary data.</text>
</comment>
<evidence type="ECO:0000256" key="2">
    <source>
        <dbReference type="ARBA" id="ARBA00022857"/>
    </source>
</evidence>
<keyword evidence="2" id="KW-0521">NADP</keyword>
<evidence type="ECO:0000313" key="4">
    <source>
        <dbReference type="EMBL" id="OAP56237.1"/>
    </source>
</evidence>
<dbReference type="GO" id="GO:0016491">
    <property type="term" value="F:oxidoreductase activity"/>
    <property type="evidence" value="ECO:0007669"/>
    <property type="project" value="UniProtKB-KW"/>
</dbReference>
<dbReference type="CDD" id="cd05233">
    <property type="entry name" value="SDR_c"/>
    <property type="match status" value="1"/>
</dbReference>
<dbReference type="PROSITE" id="PS00061">
    <property type="entry name" value="ADH_SHORT"/>
    <property type="match status" value="1"/>
</dbReference>
<protein>
    <recommendedName>
        <fullName evidence="6">3-oxoacyl-[acyl-carrier protein] reductase</fullName>
    </recommendedName>
</protein>
<dbReference type="SUPFAM" id="SSF51735">
    <property type="entry name" value="NAD(P)-binding Rossmann-fold domains"/>
    <property type="match status" value="1"/>
</dbReference>
<dbReference type="EMBL" id="LVYI01000009">
    <property type="protein sequence ID" value="OAP56237.1"/>
    <property type="molecule type" value="Genomic_DNA"/>
</dbReference>
<evidence type="ECO:0000313" key="5">
    <source>
        <dbReference type="Proteomes" id="UP000078343"/>
    </source>
</evidence>
<keyword evidence="3" id="KW-0560">Oxidoreductase</keyword>
<dbReference type="STRING" id="1367422.A0A178Z8W9"/>
<proteinExistence type="inferred from homology"/>
<dbReference type="InterPro" id="IPR020904">
    <property type="entry name" value="Sc_DH/Rdtase_CS"/>
</dbReference>
<accession>A0A178Z8W9</accession>
<evidence type="ECO:0000256" key="1">
    <source>
        <dbReference type="ARBA" id="ARBA00006484"/>
    </source>
</evidence>
<dbReference type="InterPro" id="IPR036291">
    <property type="entry name" value="NAD(P)-bd_dom_sf"/>
</dbReference>
<organism evidence="4 5">
    <name type="scientific">Fonsecaea erecta</name>
    <dbReference type="NCBI Taxonomy" id="1367422"/>
    <lineage>
        <taxon>Eukaryota</taxon>
        <taxon>Fungi</taxon>
        <taxon>Dikarya</taxon>
        <taxon>Ascomycota</taxon>
        <taxon>Pezizomycotina</taxon>
        <taxon>Eurotiomycetes</taxon>
        <taxon>Chaetothyriomycetidae</taxon>
        <taxon>Chaetothyriales</taxon>
        <taxon>Herpotrichiellaceae</taxon>
        <taxon>Fonsecaea</taxon>
    </lineage>
</organism>
<dbReference type="OrthoDB" id="47007at2759"/>
<evidence type="ECO:0000256" key="3">
    <source>
        <dbReference type="ARBA" id="ARBA00023002"/>
    </source>
</evidence>
<dbReference type="RefSeq" id="XP_018689604.1">
    <property type="nucleotide sequence ID" value="XM_018840923.1"/>
</dbReference>
<dbReference type="InterPro" id="IPR002347">
    <property type="entry name" value="SDR_fam"/>
</dbReference>
<dbReference type="PRINTS" id="PR00080">
    <property type="entry name" value="SDRFAMILY"/>
</dbReference>
<gene>
    <name evidence="4" type="ORF">AYL99_09416</name>
</gene>
<comment type="similarity">
    <text evidence="1">Belongs to the short-chain dehydrogenases/reductases (SDR) family.</text>
</comment>
<name>A0A178Z8W9_9EURO</name>
<reference evidence="4 5" key="1">
    <citation type="submission" date="2016-04" db="EMBL/GenBank/DDBJ databases">
        <title>Draft genome of Fonsecaea erecta CBS 125763.</title>
        <authorList>
            <person name="Weiss V.A."/>
            <person name="Vicente V.A."/>
            <person name="Raittz R.T."/>
            <person name="Moreno L.F."/>
            <person name="De Souza E.M."/>
            <person name="Pedrosa F.O."/>
            <person name="Steffens M.B."/>
            <person name="Faoro H."/>
            <person name="Tadra-Sfeir M.Z."/>
            <person name="Najafzadeh M.J."/>
            <person name="Felipe M.S."/>
            <person name="Teixeira M."/>
            <person name="Sun J."/>
            <person name="Xi L."/>
            <person name="Gomes R."/>
            <person name="De Azevedo C.M."/>
            <person name="Salgado C.G."/>
            <person name="Da Silva M.B."/>
            <person name="Nascimento M.F."/>
            <person name="Queiroz-Telles F."/>
            <person name="Attili D.S."/>
            <person name="Gorbushina A."/>
        </authorList>
    </citation>
    <scope>NUCLEOTIDE SEQUENCE [LARGE SCALE GENOMIC DNA]</scope>
    <source>
        <strain evidence="4 5">CBS 125763</strain>
    </source>
</reference>
<dbReference type="GeneID" id="30013584"/>
<dbReference type="PANTHER" id="PTHR24321">
    <property type="entry name" value="DEHYDROGENASES, SHORT CHAIN"/>
    <property type="match status" value="1"/>
</dbReference>